<dbReference type="InterPro" id="IPR036412">
    <property type="entry name" value="HAD-like_sf"/>
</dbReference>
<dbReference type="PRINTS" id="PR00413">
    <property type="entry name" value="HADHALOGNASE"/>
</dbReference>
<dbReference type="InterPro" id="IPR023198">
    <property type="entry name" value="PGP-like_dom2"/>
</dbReference>
<dbReference type="Pfam" id="PF00702">
    <property type="entry name" value="Hydrolase"/>
    <property type="match status" value="1"/>
</dbReference>
<dbReference type="SFLD" id="SFLDG01135">
    <property type="entry name" value="C1.5.6:_HAD__Beta-PGM__Phospha"/>
    <property type="match status" value="1"/>
</dbReference>
<dbReference type="PANTHER" id="PTHR46193">
    <property type="entry name" value="6-PHOSPHOGLUCONATE PHOSPHATASE"/>
    <property type="match status" value="1"/>
</dbReference>
<evidence type="ECO:0000256" key="1">
    <source>
        <dbReference type="ARBA" id="ARBA00001946"/>
    </source>
</evidence>
<dbReference type="InterPro" id="IPR023214">
    <property type="entry name" value="HAD_sf"/>
</dbReference>
<dbReference type="NCBIfam" id="TIGR01509">
    <property type="entry name" value="HAD-SF-IA-v3"/>
    <property type="match status" value="1"/>
</dbReference>
<organism evidence="5 6">
    <name type="scientific">Hominiventricola aquisgranensis</name>
    <dbReference type="NCBI Taxonomy" id="3133164"/>
    <lineage>
        <taxon>Bacteria</taxon>
        <taxon>Bacillati</taxon>
        <taxon>Bacillota</taxon>
        <taxon>Clostridia</taxon>
        <taxon>Lachnospirales</taxon>
        <taxon>Lachnospiraceae</taxon>
        <taxon>Hominiventricola</taxon>
    </lineage>
</organism>
<dbReference type="Gene3D" id="1.10.150.240">
    <property type="entry name" value="Putative phosphatase, domain 2"/>
    <property type="match status" value="1"/>
</dbReference>
<proteinExistence type="inferred from homology"/>
<dbReference type="EMBL" id="JBBMFC010000014">
    <property type="protein sequence ID" value="MEQ2578984.1"/>
    <property type="molecule type" value="Genomic_DNA"/>
</dbReference>
<gene>
    <name evidence="5" type="ORF">WMO62_09050</name>
</gene>
<dbReference type="SUPFAM" id="SSF56784">
    <property type="entry name" value="HAD-like"/>
    <property type="match status" value="1"/>
</dbReference>
<dbReference type="Proteomes" id="UP001470288">
    <property type="component" value="Unassembled WGS sequence"/>
</dbReference>
<comment type="caution">
    <text evidence="5">The sequence shown here is derived from an EMBL/GenBank/DDBJ whole genome shotgun (WGS) entry which is preliminary data.</text>
</comment>
<dbReference type="Gene3D" id="3.40.50.1000">
    <property type="entry name" value="HAD superfamily/HAD-like"/>
    <property type="match status" value="1"/>
</dbReference>
<evidence type="ECO:0000313" key="6">
    <source>
        <dbReference type="Proteomes" id="UP001470288"/>
    </source>
</evidence>
<evidence type="ECO:0000313" key="5">
    <source>
        <dbReference type="EMBL" id="MEQ2578984.1"/>
    </source>
</evidence>
<name>A0ABV1I2Z7_9FIRM</name>
<dbReference type="SFLD" id="SFLDG01129">
    <property type="entry name" value="C1.5:_HAD__Beta-PGM__Phosphata"/>
    <property type="match status" value="1"/>
</dbReference>
<dbReference type="RefSeq" id="WP_118440553.1">
    <property type="nucleotide sequence ID" value="NZ_JBBMFC010000014.1"/>
</dbReference>
<protein>
    <submittedName>
        <fullName evidence="5">HAD family phosphatase</fullName>
    </submittedName>
</protein>
<keyword evidence="6" id="KW-1185">Reference proteome</keyword>
<comment type="cofactor">
    <cofactor evidence="1">
        <name>Mg(2+)</name>
        <dbReference type="ChEBI" id="CHEBI:18420"/>
    </cofactor>
</comment>
<evidence type="ECO:0000256" key="4">
    <source>
        <dbReference type="ARBA" id="ARBA00022842"/>
    </source>
</evidence>
<reference evidence="5 6" key="1">
    <citation type="submission" date="2024-03" db="EMBL/GenBank/DDBJ databases">
        <title>Human intestinal bacterial collection.</title>
        <authorList>
            <person name="Pauvert C."/>
            <person name="Hitch T.C.A."/>
            <person name="Clavel T."/>
        </authorList>
    </citation>
    <scope>NUCLEOTIDE SEQUENCE [LARGE SCALE GENOMIC DNA]</scope>
    <source>
        <strain evidence="5 6">CLA-AA-H78B</strain>
    </source>
</reference>
<dbReference type="SFLD" id="SFLDS00003">
    <property type="entry name" value="Haloacid_Dehalogenase"/>
    <property type="match status" value="1"/>
</dbReference>
<evidence type="ECO:0000256" key="2">
    <source>
        <dbReference type="ARBA" id="ARBA00006171"/>
    </source>
</evidence>
<accession>A0ABV1I2Z7</accession>
<keyword evidence="4" id="KW-0460">Magnesium</keyword>
<dbReference type="PANTHER" id="PTHR46193:SF21">
    <property type="entry name" value="SLL1138 PROTEIN"/>
    <property type="match status" value="1"/>
</dbReference>
<dbReference type="InterPro" id="IPR051600">
    <property type="entry name" value="Beta-PGM-like"/>
</dbReference>
<sequence length="214" mass="24713">MKYKAVIFDMDGVLIDSEYFYLERTYRELVKRYPWIRIEELYPIVGMSGKTERILMHELARRPLDDLQFDEELEEIYQSGHIADFTEVLYPEVKEILRWLKEQGLQIALASSSPVHCISQMLDQCDIRDYFESVISGESLVMSKPDPEIYQITMNRLGRKPEECLIVEDSTYGIEAGVAAGAAVAARKDERFCFDQSKAAYHIADLKGIKQVLL</sequence>
<dbReference type="InterPro" id="IPR006439">
    <property type="entry name" value="HAD-SF_hydro_IA"/>
</dbReference>
<evidence type="ECO:0000256" key="3">
    <source>
        <dbReference type="ARBA" id="ARBA00022723"/>
    </source>
</evidence>
<comment type="similarity">
    <text evidence="2">Belongs to the HAD-like hydrolase superfamily. CbbY/CbbZ/Gph/YieH family.</text>
</comment>
<keyword evidence="3" id="KW-0479">Metal-binding</keyword>